<gene>
    <name evidence="2" type="ORF">RGQ13_01240</name>
</gene>
<dbReference type="EMBL" id="CP134145">
    <property type="protein sequence ID" value="WNC72630.1"/>
    <property type="molecule type" value="Genomic_DNA"/>
</dbReference>
<dbReference type="Proteomes" id="UP001258994">
    <property type="component" value="Chromosome"/>
</dbReference>
<keyword evidence="3" id="KW-1185">Reference proteome</keyword>
<dbReference type="InterPro" id="IPR051200">
    <property type="entry name" value="Host-pathogen_enzymatic-act"/>
</dbReference>
<organism evidence="2 3">
    <name type="scientific">Thalassotalea psychrophila</name>
    <dbReference type="NCBI Taxonomy" id="3065647"/>
    <lineage>
        <taxon>Bacteria</taxon>
        <taxon>Pseudomonadati</taxon>
        <taxon>Pseudomonadota</taxon>
        <taxon>Gammaproteobacteria</taxon>
        <taxon>Alteromonadales</taxon>
        <taxon>Colwelliaceae</taxon>
        <taxon>Thalassotalea</taxon>
    </lineage>
</organism>
<proteinExistence type="predicted"/>
<sequence>MTNTRTKLFLSLLLPLFIMSCQQLQDTAEESATSSATTQTGLRATGDLGLVIERATGQVKIVNHSDKDSLAEIDGLGDLSHASIVYSRDQRFGYVFGRDGGLTKIDLLKNKIDKRVIQSGNSIGGAISQNGKFVAVSNYSPGGVKIFASDTLELVADIPATELMNHPRNKDGSIKRSKVVGLVDAPGQKFVFSLFDSHEIWIADLSKAEIELTKYTDIGLNPYDALISPDGRYYIAGLFGEDGMALLDLWSPEQGVKRILDGYGKGEKKLPVYKMPHLEGWAMAGNFAYVPAVGLHQVLIIDTQTWQQVGAIDVHGQPVFVMAQPDNRQVWINFAFPLNDTIQIIDTKNQKLIKTLTPGPGVLHMEFTPRGEDVWMSVRDNNEIQIYNSQSFELLKKLPAKSPSGIFFTNRAHQIGL</sequence>
<dbReference type="InterPro" id="IPR003143">
    <property type="entry name" value="Cyt_cd1_C_sf"/>
</dbReference>
<dbReference type="RefSeq" id="WP_348391746.1">
    <property type="nucleotide sequence ID" value="NZ_CP134145.1"/>
</dbReference>
<evidence type="ECO:0000256" key="1">
    <source>
        <dbReference type="SAM" id="SignalP"/>
    </source>
</evidence>
<dbReference type="CDD" id="cd20778">
    <property type="entry name" value="8prop_hemeD1_NirF"/>
    <property type="match status" value="1"/>
</dbReference>
<evidence type="ECO:0000313" key="2">
    <source>
        <dbReference type="EMBL" id="WNC72630.1"/>
    </source>
</evidence>
<dbReference type="PANTHER" id="PTHR47197">
    <property type="entry name" value="PROTEIN NIRF"/>
    <property type="match status" value="1"/>
</dbReference>
<protein>
    <submittedName>
        <fullName evidence="2">Cytochrome D1 domain-containing protein</fullName>
    </submittedName>
</protein>
<keyword evidence="1" id="KW-0732">Signal</keyword>
<accession>A0ABY9TUZ7</accession>
<reference evidence="3" key="1">
    <citation type="submission" date="2023-09" db="EMBL/GenBank/DDBJ databases">
        <authorList>
            <person name="Zhang C."/>
        </authorList>
    </citation>
    <scope>NUCLEOTIDE SEQUENCE [LARGE SCALE GENOMIC DNA]</scope>
    <source>
        <strain evidence="3">SQ149</strain>
    </source>
</reference>
<feature type="signal peptide" evidence="1">
    <location>
        <begin position="1"/>
        <end position="25"/>
    </location>
</feature>
<feature type="chain" id="PRO_5045427152" evidence="1">
    <location>
        <begin position="26"/>
        <end position="417"/>
    </location>
</feature>
<dbReference type="PANTHER" id="PTHR47197:SF3">
    <property type="entry name" value="DIHYDRO-HEME D1 DEHYDROGENASE"/>
    <property type="match status" value="1"/>
</dbReference>
<dbReference type="InterPro" id="IPR011048">
    <property type="entry name" value="Haem_d1_sf"/>
</dbReference>
<dbReference type="PROSITE" id="PS51257">
    <property type="entry name" value="PROKAR_LIPOPROTEIN"/>
    <property type="match status" value="1"/>
</dbReference>
<evidence type="ECO:0000313" key="3">
    <source>
        <dbReference type="Proteomes" id="UP001258994"/>
    </source>
</evidence>
<dbReference type="Gene3D" id="2.140.10.20">
    <property type="entry name" value="C-terminal (heme d1) domain of cytochrome cd1-nitrite reductase"/>
    <property type="match status" value="1"/>
</dbReference>
<name>A0ABY9TUZ7_9GAMM</name>
<dbReference type="SUPFAM" id="SSF51004">
    <property type="entry name" value="C-terminal (heme d1) domain of cytochrome cd1-nitrite reductase"/>
    <property type="match status" value="1"/>
</dbReference>
<dbReference type="Pfam" id="PF02239">
    <property type="entry name" value="Cytochrom_D1"/>
    <property type="match status" value="1"/>
</dbReference>